<dbReference type="GO" id="GO:0043161">
    <property type="term" value="P:proteasome-mediated ubiquitin-dependent protein catabolic process"/>
    <property type="evidence" value="ECO:0007669"/>
    <property type="project" value="InterPro"/>
</dbReference>
<dbReference type="InterPro" id="IPR001394">
    <property type="entry name" value="Peptidase_C19_UCH"/>
</dbReference>
<dbReference type="GO" id="GO:0061136">
    <property type="term" value="P:regulation of proteasomal protein catabolic process"/>
    <property type="evidence" value="ECO:0007669"/>
    <property type="project" value="TreeGrafter"/>
</dbReference>
<dbReference type="PROSITE" id="PS50235">
    <property type="entry name" value="USP_3"/>
    <property type="match status" value="1"/>
</dbReference>
<evidence type="ECO:0000256" key="3">
    <source>
        <dbReference type="ARBA" id="ARBA00022670"/>
    </source>
</evidence>
<dbReference type="EC" id="3.4.19.12" evidence="2"/>
<feature type="domain" description="USP" evidence="7">
    <location>
        <begin position="6"/>
        <end position="323"/>
    </location>
</feature>
<comment type="catalytic activity">
    <reaction evidence="1">
        <text>Thiol-dependent hydrolysis of ester, thioester, amide, peptide and isopeptide bonds formed by the C-terminal Gly of ubiquitin (a 76-residue protein attached to proteins as an intracellular targeting signal).</text>
        <dbReference type="EC" id="3.4.19.12"/>
    </reaction>
</comment>
<evidence type="ECO:0000313" key="9">
    <source>
        <dbReference type="Proteomes" id="UP001432027"/>
    </source>
</evidence>
<proteinExistence type="predicted"/>
<dbReference type="PANTHER" id="PTHR43982">
    <property type="entry name" value="UBIQUITIN CARBOXYL-TERMINAL HYDROLASE"/>
    <property type="match status" value="1"/>
</dbReference>
<accession>A0AAV5UN94</accession>
<dbReference type="InterPro" id="IPR028889">
    <property type="entry name" value="USP"/>
</dbReference>
<evidence type="ECO:0000256" key="2">
    <source>
        <dbReference type="ARBA" id="ARBA00012759"/>
    </source>
</evidence>
<dbReference type="PANTHER" id="PTHR43982:SF1">
    <property type="entry name" value="UBIQUITIN CARBOXYL-TERMINAL HYDROLASE 14"/>
    <property type="match status" value="1"/>
</dbReference>
<dbReference type="GO" id="GO:0070628">
    <property type="term" value="F:proteasome binding"/>
    <property type="evidence" value="ECO:0007669"/>
    <property type="project" value="TreeGrafter"/>
</dbReference>
<protein>
    <recommendedName>
        <fullName evidence="2">ubiquitinyl hydrolase 1</fullName>
        <ecNumber evidence="2">3.4.19.12</ecNumber>
    </recommendedName>
</protein>
<keyword evidence="9" id="KW-1185">Reference proteome</keyword>
<dbReference type="AlphaFoldDB" id="A0AAV5UN94"/>
<keyword evidence="4" id="KW-0833">Ubl conjugation pathway</keyword>
<keyword evidence="6" id="KW-0788">Thiol protease</keyword>
<feature type="non-terminal residue" evidence="8">
    <location>
        <position position="1"/>
    </location>
</feature>
<dbReference type="InterPro" id="IPR038765">
    <property type="entry name" value="Papain-like_cys_pep_sf"/>
</dbReference>
<sequence>QEVPWLLLENGGNDCFLNAALQYLRRARDLRGALESRVKPDNLTVDQEKKECVLRMLGYMLSRTGRVHPKTFRHSLPTVIRGLEPAFLTTQQDAYEILTKIFDDVIPEEIARHFFIESSSRRRCKDQMDCQGREQVQSGAIHYQHIGHQNQVLDLEALLSDEWAVVDGENEPRHCSACCECCLAAEYDHEYDKCEICKALKRPYVEEQRFRFIGDSRYALVAFNILHANQRVDWALAPNCDMDGMKLMGRRWKAVAVIKHIGHASFFAGHYVSYTREDDGRWWLHNDDALPGSVAKYRHFSGYRYTPGATDMQGVLAILFQKI</sequence>
<feature type="non-terminal residue" evidence="8">
    <location>
        <position position="323"/>
    </location>
</feature>
<keyword evidence="5" id="KW-0378">Hydrolase</keyword>
<dbReference type="GO" id="GO:0004843">
    <property type="term" value="F:cysteine-type deubiquitinase activity"/>
    <property type="evidence" value="ECO:0007669"/>
    <property type="project" value="UniProtKB-EC"/>
</dbReference>
<evidence type="ECO:0000259" key="7">
    <source>
        <dbReference type="PROSITE" id="PS50235"/>
    </source>
</evidence>
<dbReference type="GO" id="GO:0016579">
    <property type="term" value="P:protein deubiquitination"/>
    <property type="evidence" value="ECO:0007669"/>
    <property type="project" value="InterPro"/>
</dbReference>
<evidence type="ECO:0000256" key="5">
    <source>
        <dbReference type="ARBA" id="ARBA00022801"/>
    </source>
</evidence>
<evidence type="ECO:0000256" key="6">
    <source>
        <dbReference type="ARBA" id="ARBA00022807"/>
    </source>
</evidence>
<gene>
    <name evidence="8" type="ORF">PENTCL1PPCAC_29802</name>
</gene>
<dbReference type="Proteomes" id="UP001432027">
    <property type="component" value="Unassembled WGS sequence"/>
</dbReference>
<dbReference type="SUPFAM" id="SSF54001">
    <property type="entry name" value="Cysteine proteinases"/>
    <property type="match status" value="1"/>
</dbReference>
<dbReference type="Pfam" id="PF00443">
    <property type="entry name" value="UCH"/>
    <property type="match status" value="1"/>
</dbReference>
<reference evidence="8" key="1">
    <citation type="submission" date="2023-10" db="EMBL/GenBank/DDBJ databases">
        <title>Genome assembly of Pristionchus species.</title>
        <authorList>
            <person name="Yoshida K."/>
            <person name="Sommer R.J."/>
        </authorList>
    </citation>
    <scope>NUCLEOTIDE SEQUENCE</scope>
    <source>
        <strain evidence="8">RS0144</strain>
    </source>
</reference>
<name>A0AAV5UN94_9BILA</name>
<dbReference type="Gene3D" id="3.90.70.10">
    <property type="entry name" value="Cysteine proteinases"/>
    <property type="match status" value="1"/>
</dbReference>
<dbReference type="EMBL" id="BTSX01000006">
    <property type="protein sequence ID" value="GMT07628.1"/>
    <property type="molecule type" value="Genomic_DNA"/>
</dbReference>
<comment type="caution">
    <text evidence="8">The sequence shown here is derived from an EMBL/GenBank/DDBJ whole genome shotgun (WGS) entry which is preliminary data.</text>
</comment>
<evidence type="ECO:0000256" key="1">
    <source>
        <dbReference type="ARBA" id="ARBA00000707"/>
    </source>
</evidence>
<evidence type="ECO:0000313" key="8">
    <source>
        <dbReference type="EMBL" id="GMT07628.1"/>
    </source>
</evidence>
<dbReference type="InterPro" id="IPR044635">
    <property type="entry name" value="UBP14-like"/>
</dbReference>
<keyword evidence="3" id="KW-0645">Protease</keyword>
<evidence type="ECO:0000256" key="4">
    <source>
        <dbReference type="ARBA" id="ARBA00022786"/>
    </source>
</evidence>
<organism evidence="8 9">
    <name type="scientific">Pristionchus entomophagus</name>
    <dbReference type="NCBI Taxonomy" id="358040"/>
    <lineage>
        <taxon>Eukaryota</taxon>
        <taxon>Metazoa</taxon>
        <taxon>Ecdysozoa</taxon>
        <taxon>Nematoda</taxon>
        <taxon>Chromadorea</taxon>
        <taxon>Rhabditida</taxon>
        <taxon>Rhabditina</taxon>
        <taxon>Diplogasteromorpha</taxon>
        <taxon>Diplogasteroidea</taxon>
        <taxon>Neodiplogasteridae</taxon>
        <taxon>Pristionchus</taxon>
    </lineage>
</organism>